<gene>
    <name evidence="1" type="ORF">IWW38_005174</name>
</gene>
<name>A0ACC1LXA1_9FUNG</name>
<proteinExistence type="predicted"/>
<protein>
    <submittedName>
        <fullName evidence="1">Uncharacterized protein</fullName>
    </submittedName>
</protein>
<organism evidence="1 2">
    <name type="scientific">Coemansia aciculifera</name>
    <dbReference type="NCBI Taxonomy" id="417176"/>
    <lineage>
        <taxon>Eukaryota</taxon>
        <taxon>Fungi</taxon>
        <taxon>Fungi incertae sedis</taxon>
        <taxon>Zoopagomycota</taxon>
        <taxon>Kickxellomycotina</taxon>
        <taxon>Kickxellomycetes</taxon>
        <taxon>Kickxellales</taxon>
        <taxon>Kickxellaceae</taxon>
        <taxon>Coemansia</taxon>
    </lineage>
</organism>
<evidence type="ECO:0000313" key="1">
    <source>
        <dbReference type="EMBL" id="KAJ2887179.1"/>
    </source>
</evidence>
<accession>A0ACC1LXA1</accession>
<sequence>MKFAQSLLALAAGLSAIVAGSETTPNMRRLFRRADNSVATSDINGFKGAVLLKNGVQTSCEVALMRNTYGFVAAACLDFTDTNGKVVNTTTVYSVAITAGNQTPYGTVQVNRVTVNPQFDPKSFANNLAVLEFNGGGAGYDFVNYIASWRPDWTSFEYVRRSLINGLWNMPTVVPYTQSSTDLANCASNNKLFLLNQNDLLCNQLTAPSASMANCSAAPLGSVYGVNGANMAIAALYSHSAISGGSSASVCGSNGSSTYHYYIVMENYVHWAMSVLNTRVPVYHTYSSAYTENFDVNYSMVIPPQPVDISGVTVMGGDIFRVKTEAAQESKSTSSGPSAVVIVALVLGLLLLLALAFYLYRRRQKNKKGEDMTRVRAWWHFGRRASNFYN</sequence>
<dbReference type="Proteomes" id="UP001139981">
    <property type="component" value="Unassembled WGS sequence"/>
</dbReference>
<comment type="caution">
    <text evidence="1">The sequence shown here is derived from an EMBL/GenBank/DDBJ whole genome shotgun (WGS) entry which is preliminary data.</text>
</comment>
<dbReference type="EMBL" id="JANBVB010002269">
    <property type="protein sequence ID" value="KAJ2887179.1"/>
    <property type="molecule type" value="Genomic_DNA"/>
</dbReference>
<keyword evidence="2" id="KW-1185">Reference proteome</keyword>
<reference evidence="1" key="1">
    <citation type="submission" date="2022-07" db="EMBL/GenBank/DDBJ databases">
        <title>Phylogenomic reconstructions and comparative analyses of Kickxellomycotina fungi.</title>
        <authorList>
            <person name="Reynolds N.K."/>
            <person name="Stajich J.E."/>
            <person name="Barry K."/>
            <person name="Grigoriev I.V."/>
            <person name="Crous P."/>
            <person name="Smith M.E."/>
        </authorList>
    </citation>
    <scope>NUCLEOTIDE SEQUENCE</scope>
    <source>
        <strain evidence="1">CBS 190363</strain>
    </source>
</reference>
<evidence type="ECO:0000313" key="2">
    <source>
        <dbReference type="Proteomes" id="UP001139981"/>
    </source>
</evidence>